<feature type="domain" description="START" evidence="1">
    <location>
        <begin position="24"/>
        <end position="203"/>
    </location>
</feature>
<dbReference type="InterPro" id="IPR023393">
    <property type="entry name" value="START-like_dom_sf"/>
</dbReference>
<dbReference type="InterPro" id="IPR002913">
    <property type="entry name" value="START_lipid-bd_dom"/>
</dbReference>
<organism evidence="2 3">
    <name type="scientific">Marinicella pacifica</name>
    <dbReference type="NCBI Taxonomy" id="1171543"/>
    <lineage>
        <taxon>Bacteria</taxon>
        <taxon>Pseudomonadati</taxon>
        <taxon>Pseudomonadota</taxon>
        <taxon>Gammaproteobacteria</taxon>
        <taxon>Lysobacterales</taxon>
        <taxon>Marinicellaceae</taxon>
        <taxon>Marinicella</taxon>
    </lineage>
</organism>
<keyword evidence="3" id="KW-1185">Reference proteome</keyword>
<dbReference type="InterPro" id="IPR028347">
    <property type="entry name" value="START_dom_prot"/>
</dbReference>
<reference evidence="2" key="1">
    <citation type="journal article" date="2014" name="Int. J. Syst. Evol. Microbiol.">
        <title>Complete genome sequence of Corynebacterium casei LMG S-19264T (=DSM 44701T), isolated from a smear-ripened cheese.</title>
        <authorList>
            <consortium name="US DOE Joint Genome Institute (JGI-PGF)"/>
            <person name="Walter F."/>
            <person name="Albersmeier A."/>
            <person name="Kalinowski J."/>
            <person name="Ruckert C."/>
        </authorList>
    </citation>
    <scope>NUCLEOTIDE SEQUENCE</scope>
    <source>
        <strain evidence="2">CGMCC 1.12181</strain>
    </source>
</reference>
<dbReference type="EMBL" id="BMEO01000001">
    <property type="protein sequence ID" value="GGF83738.1"/>
    <property type="molecule type" value="Genomic_DNA"/>
</dbReference>
<protein>
    <recommendedName>
        <fullName evidence="1">START domain-containing protein</fullName>
    </recommendedName>
</protein>
<dbReference type="Proteomes" id="UP000605253">
    <property type="component" value="Unassembled WGS sequence"/>
</dbReference>
<name>A0A917CCG7_9GAMM</name>
<dbReference type="PROSITE" id="PS50848">
    <property type="entry name" value="START"/>
    <property type="match status" value="1"/>
</dbReference>
<sequence length="220" mass="25544">MPRYRHVSLLLICFIAVADAITVWSLIEDKAGVQVFSREEPGQDLKRFKAQTRVDDPADTILAALQDTKACPEWVHNCVSNKMVEMIDVKTRIYHTTVNAPLWFKHRDFYQQAHVVYEPKERVFTISFQSRPDYAPESNQAVRIHDVEMTWTLKAVGQRETEVTYEVYIDPRLPFKSINHAMIKRSMYKTLQGLAEIVQSPKYKGTTYTEAELEMLSEVE</sequence>
<proteinExistence type="predicted"/>
<dbReference type="Pfam" id="PF01852">
    <property type="entry name" value="START"/>
    <property type="match status" value="1"/>
</dbReference>
<dbReference type="Gene3D" id="3.30.530.20">
    <property type="match status" value="1"/>
</dbReference>
<reference evidence="2" key="2">
    <citation type="submission" date="2020-09" db="EMBL/GenBank/DDBJ databases">
        <authorList>
            <person name="Sun Q."/>
            <person name="Zhou Y."/>
        </authorList>
    </citation>
    <scope>NUCLEOTIDE SEQUENCE</scope>
    <source>
        <strain evidence="2">CGMCC 1.12181</strain>
    </source>
</reference>
<dbReference type="AlphaFoldDB" id="A0A917CCG7"/>
<dbReference type="PANTHER" id="PTHR19308">
    <property type="entry name" value="PHOSPHATIDYLCHOLINE TRANSFER PROTEIN"/>
    <property type="match status" value="1"/>
</dbReference>
<accession>A0A917CCG7</accession>
<dbReference type="PANTHER" id="PTHR19308:SF14">
    <property type="entry name" value="START DOMAIN-CONTAINING PROTEIN"/>
    <property type="match status" value="1"/>
</dbReference>
<dbReference type="GO" id="GO:0005737">
    <property type="term" value="C:cytoplasm"/>
    <property type="evidence" value="ECO:0007669"/>
    <property type="project" value="UniProtKB-ARBA"/>
</dbReference>
<comment type="caution">
    <text evidence="2">The sequence shown here is derived from an EMBL/GenBank/DDBJ whole genome shotgun (WGS) entry which is preliminary data.</text>
</comment>
<dbReference type="GO" id="GO:0008289">
    <property type="term" value="F:lipid binding"/>
    <property type="evidence" value="ECO:0007669"/>
    <property type="project" value="InterPro"/>
</dbReference>
<evidence type="ECO:0000259" key="1">
    <source>
        <dbReference type="PROSITE" id="PS50848"/>
    </source>
</evidence>
<gene>
    <name evidence="2" type="ORF">GCM10011365_00890</name>
</gene>
<evidence type="ECO:0000313" key="2">
    <source>
        <dbReference type="EMBL" id="GGF83738.1"/>
    </source>
</evidence>
<dbReference type="SUPFAM" id="SSF55961">
    <property type="entry name" value="Bet v1-like"/>
    <property type="match status" value="1"/>
</dbReference>
<evidence type="ECO:0000313" key="3">
    <source>
        <dbReference type="Proteomes" id="UP000605253"/>
    </source>
</evidence>
<dbReference type="PIRSF" id="PIRSF039033">
    <property type="entry name" value="START_dom"/>
    <property type="match status" value="1"/>
</dbReference>
<dbReference type="InterPro" id="IPR051213">
    <property type="entry name" value="START_lipid_transfer"/>
</dbReference>